<dbReference type="GO" id="GO:0005737">
    <property type="term" value="C:cytoplasm"/>
    <property type="evidence" value="ECO:0007669"/>
    <property type="project" value="UniProtKB-SubCell"/>
</dbReference>
<feature type="domain" description="RecX second three-helical" evidence="6">
    <location>
        <begin position="105"/>
        <end position="143"/>
    </location>
</feature>
<dbReference type="Pfam" id="PF21981">
    <property type="entry name" value="RecX_HTH3"/>
    <property type="match status" value="1"/>
</dbReference>
<comment type="function">
    <text evidence="5">Modulates RecA activity.</text>
</comment>
<evidence type="ECO:0000256" key="2">
    <source>
        <dbReference type="ARBA" id="ARBA00009695"/>
    </source>
</evidence>
<organism evidence="9 10">
    <name type="scientific">Eisenbergiella massiliensis</name>
    <dbReference type="NCBI Taxonomy" id="1720294"/>
    <lineage>
        <taxon>Bacteria</taxon>
        <taxon>Bacillati</taxon>
        <taxon>Bacillota</taxon>
        <taxon>Clostridia</taxon>
        <taxon>Lachnospirales</taxon>
        <taxon>Lachnospiraceae</taxon>
        <taxon>Eisenbergiella</taxon>
    </lineage>
</organism>
<gene>
    <name evidence="5" type="primary">recX</name>
    <name evidence="9" type="ORF">DXC51_19385</name>
</gene>
<dbReference type="InterPro" id="IPR053924">
    <property type="entry name" value="RecX_HTH_2nd"/>
</dbReference>
<evidence type="ECO:0000259" key="7">
    <source>
        <dbReference type="Pfam" id="PF21981"/>
    </source>
</evidence>
<dbReference type="EMBL" id="QVLV01000015">
    <property type="protein sequence ID" value="RGE57527.1"/>
    <property type="molecule type" value="Genomic_DNA"/>
</dbReference>
<accession>A0A3E3I046</accession>
<evidence type="ECO:0000256" key="4">
    <source>
        <dbReference type="ARBA" id="ARBA00022490"/>
    </source>
</evidence>
<dbReference type="Proteomes" id="UP000260812">
    <property type="component" value="Unassembled WGS sequence"/>
</dbReference>
<dbReference type="GeneID" id="97988973"/>
<evidence type="ECO:0000256" key="3">
    <source>
        <dbReference type="ARBA" id="ARBA00018111"/>
    </source>
</evidence>
<protein>
    <recommendedName>
        <fullName evidence="3 5">Regulatory protein RecX</fullName>
    </recommendedName>
</protein>
<dbReference type="GeneID" id="86054667"/>
<dbReference type="RefSeq" id="WP_021636668.1">
    <property type="nucleotide sequence ID" value="NZ_CAMAZV010000019.1"/>
</dbReference>
<evidence type="ECO:0000259" key="6">
    <source>
        <dbReference type="Pfam" id="PF02631"/>
    </source>
</evidence>
<evidence type="ECO:0000256" key="5">
    <source>
        <dbReference type="HAMAP-Rule" id="MF_01114"/>
    </source>
</evidence>
<keyword evidence="4 5" id="KW-0963">Cytoplasm</keyword>
<dbReference type="PANTHER" id="PTHR33602:SF1">
    <property type="entry name" value="REGULATORY PROTEIN RECX FAMILY PROTEIN"/>
    <property type="match status" value="1"/>
</dbReference>
<dbReference type="Gene3D" id="1.10.10.10">
    <property type="entry name" value="Winged helix-like DNA-binding domain superfamily/Winged helix DNA-binding domain"/>
    <property type="match status" value="3"/>
</dbReference>
<reference evidence="9" key="1">
    <citation type="submission" date="2018-08" db="EMBL/GenBank/DDBJ databases">
        <title>A genome reference for cultivated species of the human gut microbiota.</title>
        <authorList>
            <person name="Zou Y."/>
            <person name="Xue W."/>
            <person name="Luo G."/>
        </authorList>
    </citation>
    <scope>NUCLEOTIDE SEQUENCE [LARGE SCALE GENOMIC DNA]</scope>
    <source>
        <strain evidence="9">TF05-5AC</strain>
    </source>
</reference>
<evidence type="ECO:0000313" key="9">
    <source>
        <dbReference type="EMBL" id="RGE57527.1"/>
    </source>
</evidence>
<dbReference type="Pfam" id="PF02631">
    <property type="entry name" value="RecX_HTH2"/>
    <property type="match status" value="1"/>
</dbReference>
<evidence type="ECO:0000256" key="1">
    <source>
        <dbReference type="ARBA" id="ARBA00004496"/>
    </source>
</evidence>
<dbReference type="InterPro" id="IPR036388">
    <property type="entry name" value="WH-like_DNA-bd_sf"/>
</dbReference>
<dbReference type="AlphaFoldDB" id="A0A3E3I046"/>
<dbReference type="InterPro" id="IPR003783">
    <property type="entry name" value="Regulatory_RecX"/>
</dbReference>
<sequence>MIVTRTEPINKTKYAVSIDGEFAFVLYKGELHKYGIAQDRELPPHVYEEIMENVLPKRAKLRCMNLLKSREYTRQQMEEKLRQGKYPPPVIEEAIAYVESFGYINDEAYARRYVETYMETKSRRRMEDDLRRKGVDRSCIEEAFCTVQEADGLQNEEAMIKELLRKKHFDAKQADLKEKRRIQAFLYRKGFSPDKIRKAMNCDDLEEGDSWE</sequence>
<dbReference type="Pfam" id="PF21982">
    <property type="entry name" value="RecX_HTH1"/>
    <property type="match status" value="1"/>
</dbReference>
<proteinExistence type="inferred from homology"/>
<name>A0A3E3I046_9FIRM</name>
<feature type="domain" description="RecX first three-helical" evidence="8">
    <location>
        <begin position="59"/>
        <end position="97"/>
    </location>
</feature>
<comment type="subcellular location">
    <subcellularLocation>
        <location evidence="1 5">Cytoplasm</location>
    </subcellularLocation>
</comment>
<dbReference type="InterPro" id="IPR053925">
    <property type="entry name" value="RecX_HTH_3rd"/>
</dbReference>
<dbReference type="InterPro" id="IPR053926">
    <property type="entry name" value="RecX_HTH_1st"/>
</dbReference>
<evidence type="ECO:0000313" key="10">
    <source>
        <dbReference type="Proteomes" id="UP000260812"/>
    </source>
</evidence>
<dbReference type="PANTHER" id="PTHR33602">
    <property type="entry name" value="REGULATORY PROTEIN RECX FAMILY PROTEIN"/>
    <property type="match status" value="1"/>
</dbReference>
<dbReference type="GO" id="GO:0006282">
    <property type="term" value="P:regulation of DNA repair"/>
    <property type="evidence" value="ECO:0007669"/>
    <property type="project" value="UniProtKB-UniRule"/>
</dbReference>
<comment type="caution">
    <text evidence="9">The sequence shown here is derived from an EMBL/GenBank/DDBJ whole genome shotgun (WGS) entry which is preliminary data.</text>
</comment>
<keyword evidence="10" id="KW-1185">Reference proteome</keyword>
<dbReference type="HAMAP" id="MF_01114">
    <property type="entry name" value="RecX"/>
    <property type="match status" value="1"/>
</dbReference>
<comment type="similarity">
    <text evidence="2 5">Belongs to the RecX family.</text>
</comment>
<feature type="domain" description="RecX third three-helical" evidence="7">
    <location>
        <begin position="156"/>
        <end position="200"/>
    </location>
</feature>
<evidence type="ECO:0000259" key="8">
    <source>
        <dbReference type="Pfam" id="PF21982"/>
    </source>
</evidence>